<dbReference type="InterPro" id="IPR011856">
    <property type="entry name" value="tRNA_endonuc-like_dom_sf"/>
</dbReference>
<accession>A0AAC9BG19</accession>
<dbReference type="EMBL" id="CP012605">
    <property type="protein sequence ID" value="ANH73648.1"/>
    <property type="molecule type" value="Genomic_DNA"/>
</dbReference>
<name>A0AAC9BG19_9RALS</name>
<dbReference type="CDD" id="cd20736">
    <property type="entry name" value="PoNe_Nuclease"/>
    <property type="match status" value="1"/>
</dbReference>
<comment type="similarity">
    <text evidence="1 2">Belongs to the UPF0102 family.</text>
</comment>
<dbReference type="HAMAP" id="MF_00048">
    <property type="entry name" value="UPF0102"/>
    <property type="match status" value="1"/>
</dbReference>
<gene>
    <name evidence="3" type="ORF">ACS15_3561</name>
</gene>
<evidence type="ECO:0000256" key="2">
    <source>
        <dbReference type="HAMAP-Rule" id="MF_00048"/>
    </source>
</evidence>
<dbReference type="InterPro" id="IPR003509">
    <property type="entry name" value="UPF0102_YraN-like"/>
</dbReference>
<dbReference type="GO" id="GO:0003676">
    <property type="term" value="F:nucleic acid binding"/>
    <property type="evidence" value="ECO:0007669"/>
    <property type="project" value="InterPro"/>
</dbReference>
<dbReference type="PANTHER" id="PTHR34039">
    <property type="entry name" value="UPF0102 PROTEIN YRAN"/>
    <property type="match status" value="1"/>
</dbReference>
<reference evidence="3 4" key="1">
    <citation type="submission" date="2015-09" db="EMBL/GenBank/DDBJ databases">
        <authorList>
            <person name="Xu Y."/>
            <person name="Nagy A."/>
            <person name="Liu N.T."/>
            <person name="Nou X."/>
        </authorList>
    </citation>
    <scope>NUCLEOTIDE SEQUENCE [LARGE SCALE GENOMIC DNA]</scope>
    <source>
        <strain evidence="3 4">FC1138</strain>
    </source>
</reference>
<dbReference type="SUPFAM" id="SSF52980">
    <property type="entry name" value="Restriction endonuclease-like"/>
    <property type="match status" value="1"/>
</dbReference>
<dbReference type="PANTHER" id="PTHR34039:SF1">
    <property type="entry name" value="UPF0102 PROTEIN YRAN"/>
    <property type="match status" value="1"/>
</dbReference>
<dbReference type="KEGG" id="rin:ACS15_3561"/>
<dbReference type="NCBIfam" id="NF009150">
    <property type="entry name" value="PRK12497.1-3"/>
    <property type="match status" value="1"/>
</dbReference>
<dbReference type="RefSeq" id="WP_021197217.1">
    <property type="nucleotide sequence ID" value="NZ_CP012605.1"/>
</dbReference>
<evidence type="ECO:0000313" key="3">
    <source>
        <dbReference type="EMBL" id="ANH73648.1"/>
    </source>
</evidence>
<proteinExistence type="inferred from homology"/>
<organism evidence="3 4">
    <name type="scientific">Ralstonia insidiosa</name>
    <dbReference type="NCBI Taxonomy" id="190721"/>
    <lineage>
        <taxon>Bacteria</taxon>
        <taxon>Pseudomonadati</taxon>
        <taxon>Pseudomonadota</taxon>
        <taxon>Betaproteobacteria</taxon>
        <taxon>Burkholderiales</taxon>
        <taxon>Burkholderiaceae</taxon>
        <taxon>Ralstonia</taxon>
    </lineage>
</organism>
<sequence>MVQTAKPITAVTGEAGEDRALRYLQARGLSVVTRNYRCKGGEIDLVMRDAAGALIFVEVRARVARSTQRFGGAAASVTPAKQRRLIAAAEDFLARQADVPACRFDVIAIDGARIEWMRDAFGAEA</sequence>
<dbReference type="Pfam" id="PF02021">
    <property type="entry name" value="UPF0102"/>
    <property type="match status" value="1"/>
</dbReference>
<protein>
    <recommendedName>
        <fullName evidence="2">UPF0102 protein ACS15_3561</fullName>
    </recommendedName>
</protein>
<dbReference type="AlphaFoldDB" id="A0AAC9BG19"/>
<evidence type="ECO:0000256" key="1">
    <source>
        <dbReference type="ARBA" id="ARBA00006738"/>
    </source>
</evidence>
<dbReference type="Proteomes" id="UP000077927">
    <property type="component" value="Chromosome 1"/>
</dbReference>
<dbReference type="NCBIfam" id="TIGR00252">
    <property type="entry name" value="YraN family protein"/>
    <property type="match status" value="1"/>
</dbReference>
<dbReference type="Gene3D" id="3.40.1350.10">
    <property type="match status" value="1"/>
</dbReference>
<evidence type="ECO:0000313" key="4">
    <source>
        <dbReference type="Proteomes" id="UP000077927"/>
    </source>
</evidence>
<dbReference type="InterPro" id="IPR011335">
    <property type="entry name" value="Restrct_endonuc-II-like"/>
</dbReference>